<dbReference type="Pfam" id="PF01764">
    <property type="entry name" value="Lipase_3"/>
    <property type="match status" value="1"/>
</dbReference>
<dbReference type="PANTHER" id="PTHR45856">
    <property type="entry name" value="ALPHA/BETA-HYDROLASES SUPERFAMILY PROTEIN"/>
    <property type="match status" value="1"/>
</dbReference>
<accession>A8QM10</accession>
<feature type="signal peptide" evidence="5">
    <location>
        <begin position="1"/>
        <end position="20"/>
    </location>
</feature>
<dbReference type="EMBL" id="EF088667">
    <property type="protein sequence ID" value="ABN45742.1"/>
    <property type="molecule type" value="mRNA"/>
</dbReference>
<dbReference type="Gene3D" id="3.40.50.1820">
    <property type="entry name" value="alpha/beta hydrolase"/>
    <property type="match status" value="1"/>
</dbReference>
<evidence type="ECO:0000313" key="7">
    <source>
        <dbReference type="EMBL" id="ABN45742.1"/>
    </source>
</evidence>
<proteinExistence type="evidence at transcript level"/>
<organism evidence="7">
    <name type="scientific">Taiwanofungus camphoratus</name>
    <name type="common">Poroid brown-rot fungus</name>
    <name type="synonym">Antrodia camphorata</name>
    <dbReference type="NCBI Taxonomy" id="2696576"/>
    <lineage>
        <taxon>Eukaryota</taxon>
        <taxon>Fungi</taxon>
        <taxon>Dikarya</taxon>
        <taxon>Basidiomycota</taxon>
        <taxon>Agaricomycotina</taxon>
        <taxon>Agaricomycetes</taxon>
        <taxon>Polyporales</taxon>
        <taxon>Taiwanofungaceae</taxon>
        <taxon>Taiwanofungus</taxon>
    </lineage>
</organism>
<dbReference type="ESTHER" id="taica-a8qm10">
    <property type="family name" value="Lipase_3"/>
</dbReference>
<reference evidence="7" key="1">
    <citation type="submission" date="2006-10" db="EMBL/GenBank/DDBJ databases">
        <authorList>
            <person name="Chu F.-H."/>
        </authorList>
    </citation>
    <scope>NUCLEOTIDE SEQUENCE</scope>
</reference>
<keyword evidence="1" id="KW-1015">Disulfide bond</keyword>
<feature type="chain" id="PRO_5002725713" evidence="5">
    <location>
        <begin position="21"/>
        <end position="303"/>
    </location>
</feature>
<evidence type="ECO:0000256" key="3">
    <source>
        <dbReference type="ARBA" id="ARBA00047591"/>
    </source>
</evidence>
<comment type="similarity">
    <text evidence="2">Belongs to the AB hydrolase superfamily. Lipase family. Class 3 subfamily.</text>
</comment>
<reference evidence="7" key="2">
    <citation type="journal article" date="2008" name="Mycol. Res.">
        <title>Identification and characterization of a lipase gene from Antrodia cinnamomea.</title>
        <authorList>
            <person name="Chu F.H."/>
            <person name="Wang S.Y."/>
            <person name="Lee L.C."/>
            <person name="Shaw J.F."/>
        </authorList>
    </citation>
    <scope>NUCLEOTIDE SEQUENCE</scope>
</reference>
<dbReference type="CDD" id="cd00519">
    <property type="entry name" value="Lipase_3"/>
    <property type="match status" value="1"/>
</dbReference>
<dbReference type="InterPro" id="IPR029058">
    <property type="entry name" value="AB_hydrolase_fold"/>
</dbReference>
<protein>
    <submittedName>
        <fullName evidence="7">Lipase</fullName>
    </submittedName>
</protein>
<evidence type="ECO:0000259" key="6">
    <source>
        <dbReference type="Pfam" id="PF01764"/>
    </source>
</evidence>
<dbReference type="InterPro" id="IPR002921">
    <property type="entry name" value="Fungal_lipase-type"/>
</dbReference>
<evidence type="ECO:0000256" key="4">
    <source>
        <dbReference type="ARBA" id="ARBA00048461"/>
    </source>
</evidence>
<dbReference type="InterPro" id="IPR051218">
    <property type="entry name" value="Sec_MonoDiacylglyc_Lipase"/>
</dbReference>
<dbReference type="PANTHER" id="PTHR45856:SF25">
    <property type="entry name" value="FUNGAL LIPASE-LIKE DOMAIN-CONTAINING PROTEIN"/>
    <property type="match status" value="1"/>
</dbReference>
<evidence type="ECO:0000256" key="5">
    <source>
        <dbReference type="SAM" id="SignalP"/>
    </source>
</evidence>
<evidence type="ECO:0000256" key="2">
    <source>
        <dbReference type="ARBA" id="ARBA00043996"/>
    </source>
</evidence>
<evidence type="ECO:0000256" key="1">
    <source>
        <dbReference type="ARBA" id="ARBA00023157"/>
    </source>
</evidence>
<comment type="catalytic activity">
    <reaction evidence="3">
        <text>a diacylglycerol + H2O = a monoacylglycerol + a fatty acid + H(+)</text>
        <dbReference type="Rhea" id="RHEA:32731"/>
        <dbReference type="ChEBI" id="CHEBI:15377"/>
        <dbReference type="ChEBI" id="CHEBI:15378"/>
        <dbReference type="ChEBI" id="CHEBI:17408"/>
        <dbReference type="ChEBI" id="CHEBI:18035"/>
        <dbReference type="ChEBI" id="CHEBI:28868"/>
    </reaction>
</comment>
<sequence length="303" mass="31797">MGPFVLGAALSVAALSAVQALPSRYPTLKARASITALPGAQITDYTPYTYYASTGYCNASETLSWSCGANCEANPDFEPVASGGNGDSIQYWFVGYDPTLETVIVSHQGTDPSEILPLITDADIEKTTLDSSLFPGLSSDIEVHSGFANEQSKTATDVLSAVQSAMSKHSASKVTVVGHSLGAAIALLDAVYLPLHISDATFSFIGYGLPRVGNQAFANYVDAQPTSVTHINNEEDPIPICPGMSLGFVHPSGEVHIEDSGEWAACPGQDNPSTQCIVGDVPSIWDGDESDHDGPYNGIEMGC</sequence>
<keyword evidence="5" id="KW-0732">Signal</keyword>
<dbReference type="GO" id="GO:0006629">
    <property type="term" value="P:lipid metabolic process"/>
    <property type="evidence" value="ECO:0007669"/>
    <property type="project" value="InterPro"/>
</dbReference>
<dbReference type="AlphaFoldDB" id="A8QM10"/>
<comment type="catalytic activity">
    <reaction evidence="4">
        <text>a monoacylglycerol + H2O = glycerol + a fatty acid + H(+)</text>
        <dbReference type="Rhea" id="RHEA:15245"/>
        <dbReference type="ChEBI" id="CHEBI:15377"/>
        <dbReference type="ChEBI" id="CHEBI:15378"/>
        <dbReference type="ChEBI" id="CHEBI:17408"/>
        <dbReference type="ChEBI" id="CHEBI:17754"/>
        <dbReference type="ChEBI" id="CHEBI:28868"/>
    </reaction>
</comment>
<dbReference type="SUPFAM" id="SSF53474">
    <property type="entry name" value="alpha/beta-Hydrolases"/>
    <property type="match status" value="1"/>
</dbReference>
<feature type="domain" description="Fungal lipase-type" evidence="6">
    <location>
        <begin position="105"/>
        <end position="244"/>
    </location>
</feature>
<name>A8QM10_TAICA</name>